<dbReference type="GO" id="GO:0006281">
    <property type="term" value="P:DNA repair"/>
    <property type="evidence" value="ECO:0007669"/>
    <property type="project" value="UniProtKB-KW"/>
</dbReference>
<dbReference type="InterPro" id="IPR014001">
    <property type="entry name" value="Helicase_ATP-bd"/>
</dbReference>
<dbReference type="InterPro" id="IPR002464">
    <property type="entry name" value="DNA/RNA_helicase_DEAH_CS"/>
</dbReference>
<gene>
    <name evidence="15" type="primary">Contig18169.g19313</name>
    <name evidence="15" type="ORF">STYLEM_13186</name>
</gene>
<keyword evidence="7" id="KW-0067">ATP-binding</keyword>
<dbReference type="InterPro" id="IPR006555">
    <property type="entry name" value="ATP-dep_Helicase_C"/>
</dbReference>
<evidence type="ECO:0000256" key="8">
    <source>
        <dbReference type="ARBA" id="ARBA00023004"/>
    </source>
</evidence>
<dbReference type="GO" id="GO:0003677">
    <property type="term" value="F:DNA binding"/>
    <property type="evidence" value="ECO:0007669"/>
    <property type="project" value="UniProtKB-KW"/>
</dbReference>
<evidence type="ECO:0000256" key="10">
    <source>
        <dbReference type="ARBA" id="ARBA00023125"/>
    </source>
</evidence>
<keyword evidence="2" id="KW-0479">Metal-binding</keyword>
<dbReference type="SMART" id="SM00487">
    <property type="entry name" value="DEXDc"/>
    <property type="match status" value="1"/>
</dbReference>
<evidence type="ECO:0000313" key="15">
    <source>
        <dbReference type="EMBL" id="CDW84129.1"/>
    </source>
</evidence>
<dbReference type="GO" id="GO:0016818">
    <property type="term" value="F:hydrolase activity, acting on acid anhydrides, in phosphorus-containing anhydrides"/>
    <property type="evidence" value="ECO:0007669"/>
    <property type="project" value="InterPro"/>
</dbReference>
<dbReference type="FunCoup" id="A0A078APP0">
    <property type="interactions" value="361"/>
</dbReference>
<reference evidence="15 16" key="1">
    <citation type="submission" date="2014-06" db="EMBL/GenBank/DDBJ databases">
        <authorList>
            <person name="Swart Estienne"/>
        </authorList>
    </citation>
    <scope>NUCLEOTIDE SEQUENCE [LARGE SCALE GENOMIC DNA]</scope>
    <source>
        <strain evidence="15 16">130c</strain>
    </source>
</reference>
<evidence type="ECO:0000259" key="14">
    <source>
        <dbReference type="PROSITE" id="PS51193"/>
    </source>
</evidence>
<dbReference type="Pfam" id="PF13307">
    <property type="entry name" value="Helicase_C_2"/>
    <property type="match status" value="1"/>
</dbReference>
<evidence type="ECO:0000256" key="1">
    <source>
        <dbReference type="ARBA" id="ARBA00022485"/>
    </source>
</evidence>
<feature type="domain" description="Helicase ATP-binding" evidence="14">
    <location>
        <begin position="143"/>
        <end position="351"/>
    </location>
</feature>
<dbReference type="CDD" id="cd17970">
    <property type="entry name" value="DEAHc_FancJ"/>
    <property type="match status" value="1"/>
</dbReference>
<evidence type="ECO:0000256" key="7">
    <source>
        <dbReference type="ARBA" id="ARBA00022840"/>
    </source>
</evidence>
<keyword evidence="6 15" id="KW-0347">Helicase</keyword>
<evidence type="ECO:0000256" key="9">
    <source>
        <dbReference type="ARBA" id="ARBA00023014"/>
    </source>
</evidence>
<evidence type="ECO:0000256" key="3">
    <source>
        <dbReference type="ARBA" id="ARBA00022741"/>
    </source>
</evidence>
<dbReference type="Pfam" id="PF06733">
    <property type="entry name" value="DEAD_2"/>
    <property type="match status" value="2"/>
</dbReference>
<keyword evidence="13" id="KW-0539">Nucleus</keyword>
<keyword evidence="12" id="KW-0413">Isomerase</keyword>
<dbReference type="EMBL" id="CCKQ01012506">
    <property type="protein sequence ID" value="CDW84129.1"/>
    <property type="molecule type" value="Genomic_DNA"/>
</dbReference>
<dbReference type="PROSITE" id="PS00690">
    <property type="entry name" value="DEAH_ATP_HELICASE"/>
    <property type="match status" value="1"/>
</dbReference>
<evidence type="ECO:0000256" key="12">
    <source>
        <dbReference type="ARBA" id="ARBA00023235"/>
    </source>
</evidence>
<evidence type="ECO:0000256" key="11">
    <source>
        <dbReference type="ARBA" id="ARBA00023204"/>
    </source>
</evidence>
<keyword evidence="3" id="KW-0547">Nucleotide-binding</keyword>
<evidence type="ECO:0000256" key="2">
    <source>
        <dbReference type="ARBA" id="ARBA00022723"/>
    </source>
</evidence>
<dbReference type="InterPro" id="IPR045028">
    <property type="entry name" value="DinG/Rad3-like"/>
</dbReference>
<dbReference type="PANTHER" id="PTHR11472:SF34">
    <property type="entry name" value="REGULATOR OF TELOMERE ELONGATION HELICASE 1"/>
    <property type="match status" value="1"/>
</dbReference>
<dbReference type="InterPro" id="IPR010614">
    <property type="entry name" value="RAD3-like_helicase_DEAD"/>
</dbReference>
<dbReference type="GO" id="GO:0046872">
    <property type="term" value="F:metal ion binding"/>
    <property type="evidence" value="ECO:0007669"/>
    <property type="project" value="UniProtKB-KW"/>
</dbReference>
<keyword evidence="8" id="KW-0408">Iron</keyword>
<keyword evidence="9" id="KW-0411">Iron-sulfur</keyword>
<dbReference type="SMART" id="SM00491">
    <property type="entry name" value="HELICc2"/>
    <property type="match status" value="1"/>
</dbReference>
<dbReference type="OMA" id="KEHLIVM"/>
<dbReference type="GO" id="GO:0005524">
    <property type="term" value="F:ATP binding"/>
    <property type="evidence" value="ECO:0007669"/>
    <property type="project" value="UniProtKB-KW"/>
</dbReference>
<sequence>MKLSYEKDDEEKDESSLQLSNNAMLSLIRSSESMSIPMNIFTNQSSEIFKFMDSRESSKLTENHFAYTQPEQLKELIPFEEDSLETIKILRINQNQEVKIHLMTRQKAKPLNKTKINQMISTSADLKVKSKEIINEQYSFQTNGIDIIFPFKPYESQVDFMTRLINALNNGENALLESPTGTGKTLSLLCASLAWLKYERKRQYTTSLKTNGKGYVEPIQIIYTSRTHSQLAQVQKELKSTAYNPRSLLLASRDHLCVHEDKDRASGADLLFMPYNFMIDPKIREIFEFKFKNSIIIFDEAHNVPQQAEDASSFELETKQLEFLIQNLQNYLDDYDLDQRKVKDFYIDKQNMSGSPSVVMPGRYIFEIIFEGSKFILHLVQYVETRTTLENLYEILKKIMNLHSQGPLSQKNLEAIDREDNAQGDDKQNDADDYYVYIYEEEEENQQMHFNKNKRSGKSYFLQKTCKRILAFWCFNAGICFRELQTLQPNTDQVQISILTKGVKQNSFNFSYQNRENEKALIDLGVSIQQISKVTPGGILVFFPSYRYLRKCDELWENSNIKQQIEKFKRIFLEPKELINYKQTMDSYYKTIFNEDQNESNNGAILMGVCRGRISEGLDFSDNAARCVIVVGIPYPLYTDPKVILKRNYLDKKLEEKRSEYMRLSGKDWYSQCGIRAVNQAIGRVIRHVQDYGSIILVDQRFGWGGIKNQISKWLRDRILHHDDCHQLIDNLSKFYLIMSKRGFKAKVQQLAQLKLELLDENTRELKRRMYLKQIEYKKKFKEEQEL</sequence>
<dbReference type="SMART" id="SM00488">
    <property type="entry name" value="DEXDc2"/>
    <property type="match status" value="1"/>
</dbReference>
<dbReference type="Proteomes" id="UP000039865">
    <property type="component" value="Unassembled WGS sequence"/>
</dbReference>
<dbReference type="FunFam" id="3.40.50.300:FF:001352">
    <property type="entry name" value="DNA repair helicase"/>
    <property type="match status" value="1"/>
</dbReference>
<evidence type="ECO:0000256" key="13">
    <source>
        <dbReference type="ARBA" id="ARBA00023242"/>
    </source>
</evidence>
<protein>
    <submittedName>
        <fullName evidence="15">Regulator of telomere elongation helicase 1</fullName>
    </submittedName>
</protein>
<organism evidence="15 16">
    <name type="scientific">Stylonychia lemnae</name>
    <name type="common">Ciliate</name>
    <dbReference type="NCBI Taxonomy" id="5949"/>
    <lineage>
        <taxon>Eukaryota</taxon>
        <taxon>Sar</taxon>
        <taxon>Alveolata</taxon>
        <taxon>Ciliophora</taxon>
        <taxon>Intramacronucleata</taxon>
        <taxon>Spirotrichea</taxon>
        <taxon>Stichotrichia</taxon>
        <taxon>Sporadotrichida</taxon>
        <taxon>Oxytrichidae</taxon>
        <taxon>Stylonychinae</taxon>
        <taxon>Stylonychia</taxon>
    </lineage>
</organism>
<keyword evidence="5" id="KW-0378">Hydrolase</keyword>
<keyword evidence="4" id="KW-0227">DNA damage</keyword>
<evidence type="ECO:0000256" key="4">
    <source>
        <dbReference type="ARBA" id="ARBA00022763"/>
    </source>
</evidence>
<dbReference type="OrthoDB" id="19182at2759"/>
<keyword evidence="11" id="KW-0234">DNA repair</keyword>
<keyword evidence="16" id="KW-1185">Reference proteome</keyword>
<dbReference type="GO" id="GO:0051539">
    <property type="term" value="F:4 iron, 4 sulfur cluster binding"/>
    <property type="evidence" value="ECO:0007669"/>
    <property type="project" value="UniProtKB-KW"/>
</dbReference>
<dbReference type="InParanoid" id="A0A078APP0"/>
<accession>A0A078APP0</accession>
<evidence type="ECO:0000313" key="16">
    <source>
        <dbReference type="Proteomes" id="UP000039865"/>
    </source>
</evidence>
<proteinExistence type="predicted"/>
<keyword evidence="1" id="KW-0004">4Fe-4S</keyword>
<dbReference type="InterPro" id="IPR006554">
    <property type="entry name" value="Helicase-like_DEXD_c2"/>
</dbReference>
<dbReference type="GO" id="GO:0003678">
    <property type="term" value="F:DNA helicase activity"/>
    <property type="evidence" value="ECO:0007669"/>
    <property type="project" value="InterPro"/>
</dbReference>
<evidence type="ECO:0000256" key="6">
    <source>
        <dbReference type="ARBA" id="ARBA00022806"/>
    </source>
</evidence>
<dbReference type="CDD" id="cd18788">
    <property type="entry name" value="SF2_C_XPD"/>
    <property type="match status" value="1"/>
</dbReference>
<dbReference type="PROSITE" id="PS51193">
    <property type="entry name" value="HELICASE_ATP_BIND_2"/>
    <property type="match status" value="1"/>
</dbReference>
<name>A0A078APP0_STYLE</name>
<dbReference type="InterPro" id="IPR014013">
    <property type="entry name" value="Helic_SF1/SF2_ATP-bd_DinG/Rad3"/>
</dbReference>
<dbReference type="SUPFAM" id="SSF52540">
    <property type="entry name" value="P-loop containing nucleoside triphosphate hydrolases"/>
    <property type="match status" value="1"/>
</dbReference>
<dbReference type="InterPro" id="IPR027417">
    <property type="entry name" value="P-loop_NTPase"/>
</dbReference>
<dbReference type="AlphaFoldDB" id="A0A078APP0"/>
<evidence type="ECO:0000256" key="5">
    <source>
        <dbReference type="ARBA" id="ARBA00022801"/>
    </source>
</evidence>
<dbReference type="Gene3D" id="3.40.50.300">
    <property type="entry name" value="P-loop containing nucleotide triphosphate hydrolases"/>
    <property type="match status" value="2"/>
</dbReference>
<dbReference type="PANTHER" id="PTHR11472">
    <property type="entry name" value="DNA REPAIR DEAD HELICASE RAD3/XP-D SUBFAMILY MEMBER"/>
    <property type="match status" value="1"/>
</dbReference>
<keyword evidence="10" id="KW-0238">DNA-binding</keyword>